<dbReference type="SMART" id="SM00479">
    <property type="entry name" value="EXOIII"/>
    <property type="match status" value="1"/>
</dbReference>
<gene>
    <name evidence="12" type="ORF">HMPREF9302_08845</name>
</gene>
<dbReference type="PROSITE" id="PS51198">
    <property type="entry name" value="UVRD_HELICASE_ATP_BIND"/>
    <property type="match status" value="1"/>
</dbReference>
<keyword evidence="5" id="KW-0413">Isomerase</keyword>
<protein>
    <recommendedName>
        <fullName evidence="7">DNA 3'-5' helicase</fullName>
        <ecNumber evidence="7">5.6.2.4</ecNumber>
    </recommendedName>
    <alternativeName>
        <fullName evidence="8">DNA 3'-5' helicase II</fullName>
    </alternativeName>
</protein>
<dbReference type="GO" id="GO:0043138">
    <property type="term" value="F:3'-5' DNA helicase activity"/>
    <property type="evidence" value="ECO:0007669"/>
    <property type="project" value="UniProtKB-EC"/>
</dbReference>
<dbReference type="Gene3D" id="3.40.50.300">
    <property type="entry name" value="P-loop containing nucleotide triphosphate hydrolases"/>
    <property type="match status" value="3"/>
</dbReference>
<dbReference type="EC" id="5.6.2.4" evidence="7"/>
<dbReference type="InterPro" id="IPR027417">
    <property type="entry name" value="P-loop_NTPase"/>
</dbReference>
<evidence type="ECO:0000256" key="5">
    <source>
        <dbReference type="ARBA" id="ARBA00023235"/>
    </source>
</evidence>
<dbReference type="SUPFAM" id="SSF52540">
    <property type="entry name" value="P-loop containing nucleoside triphosphate hydrolases"/>
    <property type="match status" value="1"/>
</dbReference>
<evidence type="ECO:0000256" key="2">
    <source>
        <dbReference type="ARBA" id="ARBA00022801"/>
    </source>
</evidence>
<dbReference type="OrthoDB" id="9809039at2"/>
<evidence type="ECO:0000259" key="11">
    <source>
        <dbReference type="PROSITE" id="PS51198"/>
    </source>
</evidence>
<dbReference type="InterPro" id="IPR000212">
    <property type="entry name" value="DNA_helicase_UvrD/REP"/>
</dbReference>
<keyword evidence="2 10" id="KW-0378">Hydrolase</keyword>
<dbReference type="GO" id="GO:0004527">
    <property type="term" value="F:exonuclease activity"/>
    <property type="evidence" value="ECO:0007669"/>
    <property type="project" value="UniProtKB-ARBA"/>
</dbReference>
<reference evidence="12 13" key="1">
    <citation type="submission" date="2014-07" db="EMBL/GenBank/DDBJ databases">
        <authorList>
            <person name="McCorrison J."/>
            <person name="Sanka R."/>
            <person name="Torralba M."/>
            <person name="Gillis M."/>
            <person name="Haft D.H."/>
            <person name="Methe B."/>
            <person name="Sutton G."/>
            <person name="Nelson K.E."/>
        </authorList>
    </citation>
    <scope>NUCLEOTIDE SEQUENCE [LARGE SCALE GENOMIC DNA]</scope>
    <source>
        <strain evidence="12 13">DNF00058</strain>
    </source>
</reference>
<dbReference type="SUPFAM" id="SSF53098">
    <property type="entry name" value="Ribonuclease H-like"/>
    <property type="match status" value="1"/>
</dbReference>
<evidence type="ECO:0000256" key="7">
    <source>
        <dbReference type="ARBA" id="ARBA00034808"/>
    </source>
</evidence>
<evidence type="ECO:0000256" key="9">
    <source>
        <dbReference type="ARBA" id="ARBA00048988"/>
    </source>
</evidence>
<keyword evidence="4 10" id="KW-0067">ATP-binding</keyword>
<dbReference type="EMBL" id="JRNU01000052">
    <property type="protein sequence ID" value="KGF51081.1"/>
    <property type="molecule type" value="Genomic_DNA"/>
</dbReference>
<evidence type="ECO:0000256" key="8">
    <source>
        <dbReference type="ARBA" id="ARBA00034923"/>
    </source>
</evidence>
<evidence type="ECO:0000256" key="1">
    <source>
        <dbReference type="ARBA" id="ARBA00022741"/>
    </source>
</evidence>
<dbReference type="Pfam" id="PF13361">
    <property type="entry name" value="UvrD_C"/>
    <property type="match status" value="1"/>
</dbReference>
<dbReference type="Proteomes" id="UP000029614">
    <property type="component" value="Unassembled WGS sequence"/>
</dbReference>
<dbReference type="InterPro" id="IPR012337">
    <property type="entry name" value="RNaseH-like_sf"/>
</dbReference>
<proteinExistence type="predicted"/>
<feature type="domain" description="UvrD-like helicase ATP-binding" evidence="11">
    <location>
        <begin position="3"/>
        <end position="332"/>
    </location>
</feature>
<feature type="binding site" evidence="10">
    <location>
        <begin position="24"/>
        <end position="31"/>
    </location>
    <ligand>
        <name>ATP</name>
        <dbReference type="ChEBI" id="CHEBI:30616"/>
    </ligand>
</feature>
<evidence type="ECO:0000256" key="10">
    <source>
        <dbReference type="PROSITE-ProRule" id="PRU00560"/>
    </source>
</evidence>
<dbReference type="InterPro" id="IPR014017">
    <property type="entry name" value="DNA_helicase_UvrD-like_C"/>
</dbReference>
<dbReference type="GO" id="GO:0003677">
    <property type="term" value="F:DNA binding"/>
    <property type="evidence" value="ECO:0007669"/>
    <property type="project" value="InterPro"/>
</dbReference>
<dbReference type="RefSeq" id="WP_036856650.1">
    <property type="nucleotide sequence ID" value="NZ_JRNU01000052.1"/>
</dbReference>
<evidence type="ECO:0000256" key="3">
    <source>
        <dbReference type="ARBA" id="ARBA00022806"/>
    </source>
</evidence>
<dbReference type="GO" id="GO:0005524">
    <property type="term" value="F:ATP binding"/>
    <property type="evidence" value="ECO:0007669"/>
    <property type="project" value="UniProtKB-UniRule"/>
</dbReference>
<dbReference type="Pfam" id="PF00580">
    <property type="entry name" value="UvrD-helicase"/>
    <property type="match status" value="1"/>
</dbReference>
<dbReference type="InterPro" id="IPR036397">
    <property type="entry name" value="RNaseH_sf"/>
</dbReference>
<accession>A0A096AWH2</accession>
<comment type="caution">
    <text evidence="12">The sequence shown here is derived from an EMBL/GenBank/DDBJ whole genome shotgun (WGS) entry which is preliminary data.</text>
</comment>
<name>A0A096AWH2_9BACT</name>
<comment type="catalytic activity">
    <reaction evidence="9">
        <text>ATP + H2O = ADP + phosphate + H(+)</text>
        <dbReference type="Rhea" id="RHEA:13065"/>
        <dbReference type="ChEBI" id="CHEBI:15377"/>
        <dbReference type="ChEBI" id="CHEBI:15378"/>
        <dbReference type="ChEBI" id="CHEBI:30616"/>
        <dbReference type="ChEBI" id="CHEBI:43474"/>
        <dbReference type="ChEBI" id="CHEBI:456216"/>
        <dbReference type="EC" id="5.6.2.4"/>
    </reaction>
</comment>
<sequence length="892" mass="103763">MNNNLDESQLPVIQANKGFHLVLAPPGCGKTHILAERVRYAFSKGIAFEDMLCLTFTNRAAREMTSRIKNIFPNKDISTLQVGNVHHFCSKFLFEYKKVPSDSSIIDEEEAVSIIAEYKNEDDQGIIGDYQRYRVYQQIIFFSHLIYQIRHNHPSEVFLHPECLSKEEIELIKYICNRQQISYNDKSIIYIYEHAESFLDYINDLDLDRSLTYKIIMLLRKMYLASCYEHYKIENHLIDFEDLLLFTYDVYKNNKENKHYKWIQVDEVQDLNGMQLAIIDLLTEKNNSIVMFLGDEQQAIFSFMGAKADTLNLLKSRCKGNIHHLMQNHRSPKYLLDVFNTYAEKQLKIDKDLLPITDNKSVAETGSLKIISSNTIEDEIMDVIILAKNIFLKDPEATTAIIVNSNLDADKISCAMSKLDITHFKVSGKDLFDKPSMKLLLSHLEILSNEHNFIAWARLMKGVKALSSNSLSRRFNRKLKSLSISPVDLLEYEGNTYLNDFLTNYQQQDIVVFDTETTGLDVFNDDIIEISAIKIRNGKQIGKTLDLYIYTDKTILPKLGIKDNPLYEIYNEKLNSGELINIKEALNEFLKFADNSILMAHNINYDYHILDNCLRRYTGDCLNNYNFKYFDSLKIIRLLEPSLRSYKLEYLLDKFQLEGVNSHQAIDDVWATVNLINYCAKRVKPIVSQQLNFLKDKQVFRIINKLKAYYGTIYREAKQYLYTIDKIEEPAIITALTNAHVSFVTDKTIENIERLDYVLRYIKKDIIGKDIGNNSLAEQLSRFIMNISTMKESDFCNSKSIKEHIYVTTIHKAKGLEFDNVIVFDAANGRYPNAYNKTKKEYEEDSRKFYVALSRAKKRVIIAYALSQIDRYGNIHKREITPFMADIIKYFN</sequence>
<dbReference type="GO" id="GO:0016887">
    <property type="term" value="F:ATP hydrolysis activity"/>
    <property type="evidence" value="ECO:0007669"/>
    <property type="project" value="RHEA"/>
</dbReference>
<dbReference type="GO" id="GO:0000725">
    <property type="term" value="P:recombinational repair"/>
    <property type="evidence" value="ECO:0007669"/>
    <property type="project" value="TreeGrafter"/>
</dbReference>
<dbReference type="CDD" id="cd06127">
    <property type="entry name" value="DEDDh"/>
    <property type="match status" value="1"/>
</dbReference>
<dbReference type="Gene3D" id="3.30.420.10">
    <property type="entry name" value="Ribonuclease H-like superfamily/Ribonuclease H"/>
    <property type="match status" value="1"/>
</dbReference>
<dbReference type="Pfam" id="PF00929">
    <property type="entry name" value="RNase_T"/>
    <property type="match status" value="1"/>
</dbReference>
<evidence type="ECO:0000256" key="6">
    <source>
        <dbReference type="ARBA" id="ARBA00034617"/>
    </source>
</evidence>
<dbReference type="InterPro" id="IPR013520">
    <property type="entry name" value="Ribonucl_H"/>
</dbReference>
<dbReference type="InterPro" id="IPR014016">
    <property type="entry name" value="UvrD-like_ATP-bd"/>
</dbReference>
<keyword evidence="13" id="KW-1185">Reference proteome</keyword>
<keyword evidence="3 10" id="KW-0347">Helicase</keyword>
<evidence type="ECO:0000313" key="13">
    <source>
        <dbReference type="Proteomes" id="UP000029614"/>
    </source>
</evidence>
<keyword evidence="1 10" id="KW-0547">Nucleotide-binding</keyword>
<dbReference type="PANTHER" id="PTHR11070">
    <property type="entry name" value="UVRD / RECB / PCRA DNA HELICASE FAMILY MEMBER"/>
    <property type="match status" value="1"/>
</dbReference>
<organism evidence="12 13">
    <name type="scientific">Prevotella amnii DNF00058</name>
    <dbReference type="NCBI Taxonomy" id="1401066"/>
    <lineage>
        <taxon>Bacteria</taxon>
        <taxon>Pseudomonadati</taxon>
        <taxon>Bacteroidota</taxon>
        <taxon>Bacteroidia</taxon>
        <taxon>Bacteroidales</taxon>
        <taxon>Prevotellaceae</taxon>
        <taxon>Prevotella</taxon>
    </lineage>
</organism>
<dbReference type="PANTHER" id="PTHR11070:SF2">
    <property type="entry name" value="ATP-DEPENDENT DNA HELICASE SRS2"/>
    <property type="match status" value="1"/>
</dbReference>
<evidence type="ECO:0000256" key="4">
    <source>
        <dbReference type="ARBA" id="ARBA00022840"/>
    </source>
</evidence>
<dbReference type="AlphaFoldDB" id="A0A096AWH2"/>
<evidence type="ECO:0000313" key="12">
    <source>
        <dbReference type="EMBL" id="KGF51081.1"/>
    </source>
</evidence>
<comment type="catalytic activity">
    <reaction evidence="6">
        <text>Couples ATP hydrolysis with the unwinding of duplex DNA by translocating in the 3'-5' direction.</text>
        <dbReference type="EC" id="5.6.2.4"/>
    </reaction>
</comment>